<evidence type="ECO:0000313" key="7">
    <source>
        <dbReference type="EMBL" id="KAF4965163.1"/>
    </source>
</evidence>
<protein>
    <recommendedName>
        <fullName evidence="6">Zn(2)-C6 fungal-type domain-containing protein</fullName>
    </recommendedName>
</protein>
<dbReference type="GO" id="GO:0006351">
    <property type="term" value="P:DNA-templated transcription"/>
    <property type="evidence" value="ECO:0007669"/>
    <property type="project" value="InterPro"/>
</dbReference>
<dbReference type="InterPro" id="IPR036864">
    <property type="entry name" value="Zn2-C6_fun-type_DNA-bd_sf"/>
</dbReference>
<gene>
    <name evidence="7" type="ORF">FSARC_7030</name>
</gene>
<dbReference type="OrthoDB" id="3862662at2759"/>
<dbReference type="PROSITE" id="PS00463">
    <property type="entry name" value="ZN2_CY6_FUNGAL_1"/>
    <property type="match status" value="1"/>
</dbReference>
<evidence type="ECO:0000256" key="3">
    <source>
        <dbReference type="ARBA" id="ARBA00023015"/>
    </source>
</evidence>
<evidence type="ECO:0000256" key="4">
    <source>
        <dbReference type="ARBA" id="ARBA00023163"/>
    </source>
</evidence>
<dbReference type="EMBL" id="JABEXW010000368">
    <property type="protein sequence ID" value="KAF4965163.1"/>
    <property type="molecule type" value="Genomic_DNA"/>
</dbReference>
<dbReference type="PANTHER" id="PTHR47338">
    <property type="entry name" value="ZN(II)2CYS6 TRANSCRIPTION FACTOR (EUROFUNG)-RELATED"/>
    <property type="match status" value="1"/>
</dbReference>
<sequence>MEGVDLVGVEPALHACASCKKNKRRCDKTLPSCSLCLKVGRRCTYSGSSPESHDDEIGNLRSRVQELEEHVQGLSAQATHASHRYLPSPPTRPQLHVQASFLDSDVWSSCNLSVQISNDLVPDEIAAVLGGQSDIDTIKARYFQSAHTWMPIISKIRLDRLTHRSYDVMRADMALLFLCMKLMQEVPGEQQPVPSELYVTTKRFLDSLQMKGLLTVRIVQAGLLLSVYELGHAIFPAAFMTIGLCARIGIVLGLHSKLAPQLAGKPRSWTDWEERQRVWWMTVILDRYVSIGADYRPLYTEDPSKDTLLPADDSAWDTGEMVPPERVSLSSQQTPVGPFARLAQAANLLGRVIRHCNETSLELDFVLDNFEALDQTILSLMALLSTEHSTPSTETCTATALCFRQSHSLEIPFYSC</sequence>
<dbReference type="AlphaFoldDB" id="A0A8H4X7U2"/>
<feature type="domain" description="Zn(2)-C6 fungal-type" evidence="6">
    <location>
        <begin position="15"/>
        <end position="45"/>
    </location>
</feature>
<dbReference type="CDD" id="cd00067">
    <property type="entry name" value="GAL4"/>
    <property type="match status" value="1"/>
</dbReference>
<evidence type="ECO:0000256" key="5">
    <source>
        <dbReference type="ARBA" id="ARBA00023242"/>
    </source>
</evidence>
<dbReference type="InterPro" id="IPR001138">
    <property type="entry name" value="Zn2Cys6_DnaBD"/>
</dbReference>
<name>A0A8H4X7U2_9HYPO</name>
<accession>A0A8H4X7U2</accession>
<dbReference type="Pfam" id="PF04082">
    <property type="entry name" value="Fungal_trans"/>
    <property type="match status" value="1"/>
</dbReference>
<evidence type="ECO:0000259" key="6">
    <source>
        <dbReference type="PROSITE" id="PS50048"/>
    </source>
</evidence>
<evidence type="ECO:0000256" key="2">
    <source>
        <dbReference type="ARBA" id="ARBA00022723"/>
    </source>
</evidence>
<dbReference type="SMART" id="SM00906">
    <property type="entry name" value="Fungal_trans"/>
    <property type="match status" value="1"/>
</dbReference>
<organism evidence="7 8">
    <name type="scientific">Fusarium sarcochroum</name>
    <dbReference type="NCBI Taxonomy" id="1208366"/>
    <lineage>
        <taxon>Eukaryota</taxon>
        <taxon>Fungi</taxon>
        <taxon>Dikarya</taxon>
        <taxon>Ascomycota</taxon>
        <taxon>Pezizomycotina</taxon>
        <taxon>Sordariomycetes</taxon>
        <taxon>Hypocreomycetidae</taxon>
        <taxon>Hypocreales</taxon>
        <taxon>Nectriaceae</taxon>
        <taxon>Fusarium</taxon>
        <taxon>Fusarium lateritium species complex</taxon>
    </lineage>
</organism>
<dbReference type="InterPro" id="IPR050815">
    <property type="entry name" value="TF_fung"/>
</dbReference>
<dbReference type="Proteomes" id="UP000622797">
    <property type="component" value="Unassembled WGS sequence"/>
</dbReference>
<reference evidence="7" key="1">
    <citation type="journal article" date="2020" name="BMC Genomics">
        <title>Correction to: Identification and distribution of gene clusters required for synthesis of sphingolipid metabolism inhibitors in diverse species of the filamentous fungus Fusarium.</title>
        <authorList>
            <person name="Kim H.S."/>
            <person name="Lohmar J.M."/>
            <person name="Busman M."/>
            <person name="Brown D.W."/>
            <person name="Naumann T.A."/>
            <person name="Divon H.H."/>
            <person name="Lysoe E."/>
            <person name="Uhlig S."/>
            <person name="Proctor R.H."/>
        </authorList>
    </citation>
    <scope>NUCLEOTIDE SEQUENCE</scope>
    <source>
        <strain evidence="7">NRRL 20472</strain>
    </source>
</reference>
<dbReference type="SUPFAM" id="SSF57701">
    <property type="entry name" value="Zn2/Cys6 DNA-binding domain"/>
    <property type="match status" value="1"/>
</dbReference>
<dbReference type="PROSITE" id="PS50048">
    <property type="entry name" value="ZN2_CY6_FUNGAL_2"/>
    <property type="match status" value="1"/>
</dbReference>
<keyword evidence="2" id="KW-0479">Metal-binding</keyword>
<keyword evidence="8" id="KW-1185">Reference proteome</keyword>
<dbReference type="Pfam" id="PF00172">
    <property type="entry name" value="Zn_clus"/>
    <property type="match status" value="1"/>
</dbReference>
<dbReference type="GO" id="GO:0008270">
    <property type="term" value="F:zinc ion binding"/>
    <property type="evidence" value="ECO:0007669"/>
    <property type="project" value="InterPro"/>
</dbReference>
<keyword evidence="4" id="KW-0804">Transcription</keyword>
<proteinExistence type="predicted"/>
<dbReference type="Gene3D" id="4.10.240.10">
    <property type="entry name" value="Zn(2)-C6 fungal-type DNA-binding domain"/>
    <property type="match status" value="1"/>
</dbReference>
<dbReference type="GO" id="GO:0003677">
    <property type="term" value="F:DNA binding"/>
    <property type="evidence" value="ECO:0007669"/>
    <property type="project" value="InterPro"/>
</dbReference>
<dbReference type="GO" id="GO:0005634">
    <property type="term" value="C:nucleus"/>
    <property type="evidence" value="ECO:0007669"/>
    <property type="project" value="UniProtKB-SubCell"/>
</dbReference>
<keyword evidence="5" id="KW-0539">Nucleus</keyword>
<evidence type="ECO:0000313" key="8">
    <source>
        <dbReference type="Proteomes" id="UP000622797"/>
    </source>
</evidence>
<dbReference type="SMART" id="SM00066">
    <property type="entry name" value="GAL4"/>
    <property type="match status" value="1"/>
</dbReference>
<dbReference type="GO" id="GO:0000981">
    <property type="term" value="F:DNA-binding transcription factor activity, RNA polymerase II-specific"/>
    <property type="evidence" value="ECO:0007669"/>
    <property type="project" value="InterPro"/>
</dbReference>
<dbReference type="InterPro" id="IPR007219">
    <property type="entry name" value="XnlR_reg_dom"/>
</dbReference>
<keyword evidence="3" id="KW-0805">Transcription regulation</keyword>
<comment type="caution">
    <text evidence="7">The sequence shown here is derived from an EMBL/GenBank/DDBJ whole genome shotgun (WGS) entry which is preliminary data.</text>
</comment>
<dbReference type="CDD" id="cd12148">
    <property type="entry name" value="fungal_TF_MHR"/>
    <property type="match status" value="1"/>
</dbReference>
<dbReference type="PANTHER" id="PTHR47338:SF20">
    <property type="entry name" value="ZN(II)2CYS6 TRANSCRIPTION FACTOR (EUROFUNG)"/>
    <property type="match status" value="1"/>
</dbReference>
<comment type="subcellular location">
    <subcellularLocation>
        <location evidence="1">Nucleus</location>
    </subcellularLocation>
</comment>
<evidence type="ECO:0000256" key="1">
    <source>
        <dbReference type="ARBA" id="ARBA00004123"/>
    </source>
</evidence>
<reference evidence="7" key="2">
    <citation type="submission" date="2020-05" db="EMBL/GenBank/DDBJ databases">
        <authorList>
            <person name="Kim H.-S."/>
            <person name="Proctor R.H."/>
            <person name="Brown D.W."/>
        </authorList>
    </citation>
    <scope>NUCLEOTIDE SEQUENCE</scope>
    <source>
        <strain evidence="7">NRRL 20472</strain>
    </source>
</reference>